<dbReference type="EMBL" id="VIIS01001251">
    <property type="protein sequence ID" value="KAF0300576.1"/>
    <property type="molecule type" value="Genomic_DNA"/>
</dbReference>
<evidence type="ECO:0000256" key="1">
    <source>
        <dbReference type="SAM" id="MobiDB-lite"/>
    </source>
</evidence>
<keyword evidence="3" id="KW-1185">Reference proteome</keyword>
<dbReference type="Proteomes" id="UP000440578">
    <property type="component" value="Unassembled WGS sequence"/>
</dbReference>
<dbReference type="InterPro" id="IPR027417">
    <property type="entry name" value="P-loop_NTPase"/>
</dbReference>
<reference evidence="2 3" key="1">
    <citation type="submission" date="2019-07" db="EMBL/GenBank/DDBJ databases">
        <title>Draft genome assembly of a fouling barnacle, Amphibalanus amphitrite (Darwin, 1854): The first reference genome for Thecostraca.</title>
        <authorList>
            <person name="Kim W."/>
        </authorList>
    </citation>
    <scope>NUCLEOTIDE SEQUENCE [LARGE SCALE GENOMIC DNA]</scope>
    <source>
        <strain evidence="2">SNU_AA5</strain>
        <tissue evidence="2">Soma without cirri and trophi</tissue>
    </source>
</reference>
<feature type="compositionally biased region" description="Basic and acidic residues" evidence="1">
    <location>
        <begin position="460"/>
        <end position="478"/>
    </location>
</feature>
<comment type="caution">
    <text evidence="2">The sequence shown here is derived from an EMBL/GenBank/DDBJ whole genome shotgun (WGS) entry which is preliminary data.</text>
</comment>
<evidence type="ECO:0000313" key="2">
    <source>
        <dbReference type="EMBL" id="KAF0300576.1"/>
    </source>
</evidence>
<accession>A0A6A4W038</accession>
<organism evidence="2 3">
    <name type="scientific">Amphibalanus amphitrite</name>
    <name type="common">Striped barnacle</name>
    <name type="synonym">Balanus amphitrite</name>
    <dbReference type="NCBI Taxonomy" id="1232801"/>
    <lineage>
        <taxon>Eukaryota</taxon>
        <taxon>Metazoa</taxon>
        <taxon>Ecdysozoa</taxon>
        <taxon>Arthropoda</taxon>
        <taxon>Crustacea</taxon>
        <taxon>Multicrustacea</taxon>
        <taxon>Cirripedia</taxon>
        <taxon>Thoracica</taxon>
        <taxon>Thoracicalcarea</taxon>
        <taxon>Balanomorpha</taxon>
        <taxon>Balanoidea</taxon>
        <taxon>Balanidae</taxon>
        <taxon>Amphibalaninae</taxon>
        <taxon>Amphibalanus</taxon>
    </lineage>
</organism>
<feature type="region of interest" description="Disordered" evidence="1">
    <location>
        <begin position="432"/>
        <end position="483"/>
    </location>
</feature>
<gene>
    <name evidence="2" type="ORF">FJT64_026940</name>
</gene>
<protein>
    <submittedName>
        <fullName evidence="2">Uncharacterized protein</fullName>
    </submittedName>
</protein>
<dbReference type="OrthoDB" id="8177873at2759"/>
<evidence type="ECO:0000313" key="3">
    <source>
        <dbReference type="Proteomes" id="UP000440578"/>
    </source>
</evidence>
<sequence length="754" mass="82714">MDGCVGGAAPRPLSATPVVRQVGVYLPALDELGGQLQQLEPTLNSYVSREFPLLHSRESVVYSLPSVYIPSEKHQASEAERIVFELLRGLHAPGLGVLFFHGRHYAGRTAKHTSGSNLITREHDYVVLVRYHDRHFILLAEVKSTSDSQSEMLKTSNAREVKDQKRSALNQLRRHREVLAQQLNIGEECIPGFILWPFLCGRSVDVRTNQTNARWQAEDFHLFCDTLASSELFNRWFVQRLACTPDLPLADWNKLLHRFLLLSCGASVRELGGELDFAMSQDMDRTVALLSVTQHRLLHSGPQPLEPGTVHPLVIQGAAGTGKTLIMMKKIEMLHNMGQLGPDSQALFLCYWPGIRMEVVQRLQRLGIEHVVTQRISISNDWFVRWCRQQSAGFRHVFVDELESVLISPLCAQIVDEIAALYVRGNAAVRRASTGSEPGRVNGMGHPLNGGGEGSGDSGDDGRVRGGRDAAPEPRPADTPEPMELDAGCCGTCHTIRQRTDAAAAAAGGGGAPGPGGAVDLALGHFWVSVDENQRTVPAVFRSVCIPPEPHLRLTSVYRSTRNVFNLFRSLCDCAADLSVAHAVDGPPVFWVDLAQFTDNTAAVAALVVDLTGAKGFQPCDICVMPFFDDNSVDVEALNGRLRAGYQPGSLVPQAVRGVEALLEARDRSLFCVTWLLRMKGLECPVVVLVLPAEDVDVTDVLDQRKLYTMMSRCTCLLLLLSHREVVSQLDPSGRVRQYCFSEVTLCGAADAPS</sequence>
<dbReference type="AlphaFoldDB" id="A0A6A4W038"/>
<dbReference type="SUPFAM" id="SSF52540">
    <property type="entry name" value="P-loop containing nucleoside triphosphate hydrolases"/>
    <property type="match status" value="2"/>
</dbReference>
<feature type="compositionally biased region" description="Gly residues" evidence="1">
    <location>
        <begin position="448"/>
        <end position="457"/>
    </location>
</feature>
<proteinExistence type="predicted"/>
<name>A0A6A4W038_AMPAM</name>